<organism evidence="2 3">
    <name type="scientific">Pilibacter termitis</name>
    <dbReference type="NCBI Taxonomy" id="263852"/>
    <lineage>
        <taxon>Bacteria</taxon>
        <taxon>Bacillati</taxon>
        <taxon>Bacillota</taxon>
        <taxon>Bacilli</taxon>
        <taxon>Lactobacillales</taxon>
        <taxon>Enterococcaceae</taxon>
        <taxon>Pilibacter</taxon>
    </lineage>
</organism>
<keyword evidence="1" id="KW-1133">Transmembrane helix</keyword>
<proteinExistence type="predicted"/>
<feature type="transmembrane region" description="Helical" evidence="1">
    <location>
        <begin position="179"/>
        <end position="198"/>
    </location>
</feature>
<evidence type="ECO:0000256" key="1">
    <source>
        <dbReference type="SAM" id="Phobius"/>
    </source>
</evidence>
<protein>
    <recommendedName>
        <fullName evidence="4">CAAX protease self-immunity</fullName>
    </recommendedName>
</protein>
<evidence type="ECO:0008006" key="4">
    <source>
        <dbReference type="Google" id="ProtNLM"/>
    </source>
</evidence>
<sequence length="215" mass="24212">MKRGVSFLLLSVLVFFGLALEAVVGFGVEPPLYGRAMDEWSIVQMILHWLITSFLWGMVSFLLLRYSLKKWGLDLLNQRERLSKSQWIFALVALAICIVVGFWDWQGFKPAIELAHNGGVKFIFQYVYYVFETVLVLLMVAFGQEAGESIFSKTGKIPWGGIVTAILWGLPHILTKGSISAGIVAVDALLFGVIYLFTRKNTYVSYLLIFLGFVI</sequence>
<feature type="transmembrane region" description="Helical" evidence="1">
    <location>
        <begin position="123"/>
        <end position="143"/>
    </location>
</feature>
<feature type="transmembrane region" description="Helical" evidence="1">
    <location>
        <begin position="155"/>
        <end position="173"/>
    </location>
</feature>
<gene>
    <name evidence="2" type="ORF">SAMN02745116_00913</name>
</gene>
<keyword evidence="3" id="KW-1185">Reference proteome</keyword>
<dbReference type="Proteomes" id="UP000190328">
    <property type="component" value="Unassembled WGS sequence"/>
</dbReference>
<reference evidence="2 3" key="1">
    <citation type="submission" date="2017-02" db="EMBL/GenBank/DDBJ databases">
        <authorList>
            <person name="Peterson S.W."/>
        </authorList>
    </citation>
    <scope>NUCLEOTIDE SEQUENCE [LARGE SCALE GENOMIC DNA]</scope>
    <source>
        <strain evidence="2 3">ATCC BAA-1030</strain>
    </source>
</reference>
<evidence type="ECO:0000313" key="3">
    <source>
        <dbReference type="Proteomes" id="UP000190328"/>
    </source>
</evidence>
<dbReference type="STRING" id="263852.SAMN02745116_00913"/>
<accession>A0A1T4M3S5</accession>
<feature type="transmembrane region" description="Helical" evidence="1">
    <location>
        <begin position="87"/>
        <end position="103"/>
    </location>
</feature>
<dbReference type="RefSeq" id="WP_078806843.1">
    <property type="nucleotide sequence ID" value="NZ_FUXI01000008.1"/>
</dbReference>
<evidence type="ECO:0000313" key="2">
    <source>
        <dbReference type="EMBL" id="SJZ61547.1"/>
    </source>
</evidence>
<dbReference type="AlphaFoldDB" id="A0A1T4M3S5"/>
<name>A0A1T4M3S5_9ENTE</name>
<dbReference type="EMBL" id="FUXI01000008">
    <property type="protein sequence ID" value="SJZ61547.1"/>
    <property type="molecule type" value="Genomic_DNA"/>
</dbReference>
<keyword evidence="1" id="KW-0812">Transmembrane</keyword>
<keyword evidence="1" id="KW-0472">Membrane</keyword>
<feature type="transmembrane region" description="Helical" evidence="1">
    <location>
        <begin position="46"/>
        <end position="66"/>
    </location>
</feature>